<dbReference type="Pfam" id="PF00231">
    <property type="entry name" value="ATP-synt"/>
    <property type="match status" value="1"/>
</dbReference>
<keyword evidence="8 10" id="KW-0139">CF(1)</keyword>
<sequence length="305" mass="33421">MPSLKEYRNSIASVKSTRKITSAMKMVAASKLKKAQDKAESAQPYARAMAEIMDRVSKNVTINATSPKLLAGTGKDNVHLLVVITSDRGLAGGFNANLVRLARQEIRRLHGEDKIVKLVTVGRKARDLLKRDHEDKILKSFVTLGGGKSLNFSDADEVTQYVLALFENGEFDVASVLYNKFVSVLTQKPSAQQIIPFKAEAPANDTSKANKTDVLTGEELSSPYTFEPNEEEMLALLLPKNLGVQMFRALLDSAAGEQAARMTAMDNATRNAGDMIKSLTVRYNRARQAYITKELIEIISGAEAV</sequence>
<evidence type="ECO:0000256" key="9">
    <source>
        <dbReference type="ARBA" id="ARBA00023310"/>
    </source>
</evidence>
<keyword evidence="4 10" id="KW-0813">Transport</keyword>
<keyword evidence="7 10" id="KW-0472">Membrane</keyword>
<organism evidence="11 12">
    <name type="scientific">Micavibrio aeruginosavorus</name>
    <dbReference type="NCBI Taxonomy" id="349221"/>
    <lineage>
        <taxon>Bacteria</taxon>
        <taxon>Pseudomonadati</taxon>
        <taxon>Bdellovibrionota</taxon>
        <taxon>Bdellovibrionia</taxon>
        <taxon>Bdellovibrionales</taxon>
        <taxon>Pseudobdellovibrionaceae</taxon>
        <taxon>Micavibrio</taxon>
    </lineage>
</organism>
<dbReference type="PANTHER" id="PTHR11693:SF22">
    <property type="entry name" value="ATP SYNTHASE SUBUNIT GAMMA, MITOCHONDRIAL"/>
    <property type="match status" value="1"/>
</dbReference>
<keyword evidence="10" id="KW-1003">Cell membrane</keyword>
<reference evidence="11 12" key="1">
    <citation type="submission" date="2017-08" db="EMBL/GenBank/DDBJ databases">
        <title>Infants hospitalized years apart are colonized by the same room-sourced microbial strains.</title>
        <authorList>
            <person name="Brooks B."/>
            <person name="Olm M.R."/>
            <person name="Firek B.A."/>
            <person name="Baker R."/>
            <person name="Thomas B.C."/>
            <person name="Morowitz M.J."/>
            <person name="Banfield J.F."/>
        </authorList>
    </citation>
    <scope>NUCLEOTIDE SEQUENCE [LARGE SCALE GENOMIC DNA]</scope>
    <source>
        <strain evidence="11">S2_005_002_R2_29</strain>
    </source>
</reference>
<keyword evidence="9 10" id="KW-0066">ATP synthesis</keyword>
<name>A0A2W5N2X4_9BACT</name>
<dbReference type="InterPro" id="IPR023632">
    <property type="entry name" value="ATP_synth_F1_gsu_CS"/>
</dbReference>
<gene>
    <name evidence="10" type="primary">atpG</name>
    <name evidence="11" type="ORF">DI551_02490</name>
</gene>
<comment type="subcellular location">
    <subcellularLocation>
        <location evidence="10">Cell membrane</location>
        <topology evidence="10">Peripheral membrane protein</topology>
    </subcellularLocation>
    <subcellularLocation>
        <location evidence="2">Membrane</location>
        <topology evidence="2">Peripheral membrane protein</topology>
    </subcellularLocation>
</comment>
<comment type="function">
    <text evidence="1 10">Produces ATP from ADP in the presence of a proton gradient across the membrane. The gamma chain is believed to be important in regulating ATPase activity and the flow of protons through the CF(0) complex.</text>
</comment>
<protein>
    <recommendedName>
        <fullName evidence="10">ATP synthase gamma chain</fullName>
    </recommendedName>
    <alternativeName>
        <fullName evidence="10">ATP synthase F1 sector gamma subunit</fullName>
    </alternativeName>
    <alternativeName>
        <fullName evidence="10">F-ATPase gamma subunit</fullName>
    </alternativeName>
</protein>
<accession>A0A2W5N2X4</accession>
<dbReference type="HAMAP" id="MF_00815">
    <property type="entry name" value="ATP_synth_gamma_bact"/>
    <property type="match status" value="1"/>
</dbReference>
<dbReference type="FunFam" id="1.10.287.80:FF:000001">
    <property type="entry name" value="ATP synthase gamma chain"/>
    <property type="match status" value="1"/>
</dbReference>
<comment type="subunit">
    <text evidence="10">F-type ATPases have 2 components, CF(1) - the catalytic core - and CF(0) - the membrane proton channel. CF(1) has five subunits: alpha(3), beta(3), gamma(1), delta(1), epsilon(1). CF(0) has three main subunits: a, b and c.</text>
</comment>
<keyword evidence="5 10" id="KW-0375">Hydrogen ion transport</keyword>
<dbReference type="PANTHER" id="PTHR11693">
    <property type="entry name" value="ATP SYNTHASE GAMMA CHAIN"/>
    <property type="match status" value="1"/>
</dbReference>
<evidence type="ECO:0000256" key="4">
    <source>
        <dbReference type="ARBA" id="ARBA00022448"/>
    </source>
</evidence>
<evidence type="ECO:0000313" key="12">
    <source>
        <dbReference type="Proteomes" id="UP000249417"/>
    </source>
</evidence>
<proteinExistence type="inferred from homology"/>
<dbReference type="GO" id="GO:0042777">
    <property type="term" value="P:proton motive force-driven plasma membrane ATP synthesis"/>
    <property type="evidence" value="ECO:0007669"/>
    <property type="project" value="UniProtKB-UniRule"/>
</dbReference>
<dbReference type="GO" id="GO:0046933">
    <property type="term" value="F:proton-transporting ATP synthase activity, rotational mechanism"/>
    <property type="evidence" value="ECO:0007669"/>
    <property type="project" value="UniProtKB-UniRule"/>
</dbReference>
<dbReference type="AlphaFoldDB" id="A0A2W5N2X4"/>
<evidence type="ECO:0000256" key="1">
    <source>
        <dbReference type="ARBA" id="ARBA00003456"/>
    </source>
</evidence>
<evidence type="ECO:0000256" key="3">
    <source>
        <dbReference type="ARBA" id="ARBA00007681"/>
    </source>
</evidence>
<dbReference type="SUPFAM" id="SSF52943">
    <property type="entry name" value="ATP synthase (F1-ATPase), gamma subunit"/>
    <property type="match status" value="1"/>
</dbReference>
<evidence type="ECO:0000256" key="6">
    <source>
        <dbReference type="ARBA" id="ARBA00023065"/>
    </source>
</evidence>
<dbReference type="Gene3D" id="3.40.1380.10">
    <property type="match status" value="1"/>
</dbReference>
<evidence type="ECO:0000256" key="2">
    <source>
        <dbReference type="ARBA" id="ARBA00004170"/>
    </source>
</evidence>
<dbReference type="CDD" id="cd12151">
    <property type="entry name" value="F1-ATPase_gamma"/>
    <property type="match status" value="1"/>
</dbReference>
<dbReference type="NCBIfam" id="NF004146">
    <property type="entry name" value="PRK05621.1-4"/>
    <property type="match status" value="1"/>
</dbReference>
<evidence type="ECO:0000256" key="10">
    <source>
        <dbReference type="HAMAP-Rule" id="MF_00815"/>
    </source>
</evidence>
<dbReference type="Proteomes" id="UP000249417">
    <property type="component" value="Unassembled WGS sequence"/>
</dbReference>
<evidence type="ECO:0000256" key="5">
    <source>
        <dbReference type="ARBA" id="ARBA00022781"/>
    </source>
</evidence>
<dbReference type="PIRSF" id="PIRSF039089">
    <property type="entry name" value="ATP_synthase_gamma"/>
    <property type="match status" value="1"/>
</dbReference>
<dbReference type="InterPro" id="IPR035968">
    <property type="entry name" value="ATP_synth_F1_ATPase_gsu"/>
</dbReference>
<dbReference type="PRINTS" id="PR00126">
    <property type="entry name" value="ATPASEGAMMA"/>
</dbReference>
<comment type="similarity">
    <text evidence="3 10">Belongs to the ATPase gamma chain family.</text>
</comment>
<dbReference type="GO" id="GO:0005886">
    <property type="term" value="C:plasma membrane"/>
    <property type="evidence" value="ECO:0007669"/>
    <property type="project" value="UniProtKB-SubCell"/>
</dbReference>
<dbReference type="NCBIfam" id="TIGR01146">
    <property type="entry name" value="ATPsyn_F1gamma"/>
    <property type="match status" value="1"/>
</dbReference>
<dbReference type="EMBL" id="QFQB01000009">
    <property type="protein sequence ID" value="PZQ47851.1"/>
    <property type="molecule type" value="Genomic_DNA"/>
</dbReference>
<evidence type="ECO:0000313" key="11">
    <source>
        <dbReference type="EMBL" id="PZQ47851.1"/>
    </source>
</evidence>
<comment type="caution">
    <text evidence="11">The sequence shown here is derived from an EMBL/GenBank/DDBJ whole genome shotgun (WGS) entry which is preliminary data.</text>
</comment>
<dbReference type="GO" id="GO:0045259">
    <property type="term" value="C:proton-transporting ATP synthase complex"/>
    <property type="evidence" value="ECO:0007669"/>
    <property type="project" value="UniProtKB-KW"/>
</dbReference>
<dbReference type="PROSITE" id="PS00153">
    <property type="entry name" value="ATPASE_GAMMA"/>
    <property type="match status" value="1"/>
</dbReference>
<evidence type="ECO:0000256" key="7">
    <source>
        <dbReference type="ARBA" id="ARBA00023136"/>
    </source>
</evidence>
<dbReference type="Gene3D" id="1.10.287.80">
    <property type="entry name" value="ATP synthase, gamma subunit, helix hairpin domain"/>
    <property type="match status" value="1"/>
</dbReference>
<dbReference type="InterPro" id="IPR000131">
    <property type="entry name" value="ATP_synth_F1_gsu"/>
</dbReference>
<evidence type="ECO:0000256" key="8">
    <source>
        <dbReference type="ARBA" id="ARBA00023196"/>
    </source>
</evidence>
<dbReference type="GO" id="GO:0005524">
    <property type="term" value="F:ATP binding"/>
    <property type="evidence" value="ECO:0007669"/>
    <property type="project" value="UniProtKB-UniRule"/>
</dbReference>
<keyword evidence="6 10" id="KW-0406">Ion transport</keyword>